<dbReference type="InterPro" id="IPR025411">
    <property type="entry name" value="DUF4136"/>
</dbReference>
<dbReference type="Gene3D" id="3.30.160.670">
    <property type="match status" value="1"/>
</dbReference>
<proteinExistence type="predicted"/>
<protein>
    <recommendedName>
        <fullName evidence="1">DUF4136 domain-containing protein</fullName>
    </recommendedName>
</protein>
<evidence type="ECO:0000259" key="1">
    <source>
        <dbReference type="Pfam" id="PF13590"/>
    </source>
</evidence>
<feature type="domain" description="DUF4136" evidence="1">
    <location>
        <begin position="34"/>
        <end position="176"/>
    </location>
</feature>
<evidence type="ECO:0000313" key="2">
    <source>
        <dbReference type="EMBL" id="MBL6903341.1"/>
    </source>
</evidence>
<sequence>MIYKIKQLKKTSIIISLVFIQSCALNLNTYDFETDSLESFNLADYNEFSLNMNQSNLSAEVNPIKFEKLKVALTSALEDRGLKLNSEANLSIELIIEPKDKLKLSKYPRRSPYFYGYDTWNMNELETTEQFILRVNIKDISADKIVWTGLTKWRKSSSKDPLTQEYLQFIVDSILQAN</sequence>
<dbReference type="PROSITE" id="PS51257">
    <property type="entry name" value="PROKAR_LIPOPROTEIN"/>
    <property type="match status" value="1"/>
</dbReference>
<comment type="caution">
    <text evidence="2">The sequence shown here is derived from an EMBL/GenBank/DDBJ whole genome shotgun (WGS) entry which is preliminary data.</text>
</comment>
<organism evidence="2 3">
    <name type="scientific">SAR86 cluster bacterium</name>
    <dbReference type="NCBI Taxonomy" id="2030880"/>
    <lineage>
        <taxon>Bacteria</taxon>
        <taxon>Pseudomonadati</taxon>
        <taxon>Pseudomonadota</taxon>
        <taxon>Gammaproteobacteria</taxon>
        <taxon>SAR86 cluster</taxon>
    </lineage>
</organism>
<dbReference type="EMBL" id="JADHSG010000004">
    <property type="protein sequence ID" value="MBL6903341.1"/>
    <property type="molecule type" value="Genomic_DNA"/>
</dbReference>
<gene>
    <name evidence="2" type="ORF">ISR29_03975</name>
</gene>
<evidence type="ECO:0000313" key="3">
    <source>
        <dbReference type="Proteomes" id="UP000705230"/>
    </source>
</evidence>
<reference evidence="2" key="1">
    <citation type="submission" date="2020-10" db="EMBL/GenBank/DDBJ databases">
        <title>Microbiome of the Black Sea water column analyzed by genome centric metagenomics.</title>
        <authorList>
            <person name="Cabello-Yeves P.J."/>
            <person name="Callieri C."/>
            <person name="Picazo A."/>
            <person name="Mehrshad M."/>
            <person name="Haro-Moreno J.M."/>
            <person name="Roda-Garcia J."/>
            <person name="Dzembekova N."/>
            <person name="Slabakova V."/>
            <person name="Slabakova N."/>
            <person name="Moncheva S."/>
            <person name="Rodriguez-Valera F."/>
        </authorList>
    </citation>
    <scope>NUCLEOTIDE SEQUENCE</scope>
    <source>
        <strain evidence="2">BS30m-G43</strain>
    </source>
</reference>
<name>A0A937JBP2_9GAMM</name>
<dbReference type="AlphaFoldDB" id="A0A937JBP2"/>
<dbReference type="Proteomes" id="UP000705230">
    <property type="component" value="Unassembled WGS sequence"/>
</dbReference>
<dbReference type="Pfam" id="PF13590">
    <property type="entry name" value="DUF4136"/>
    <property type="match status" value="1"/>
</dbReference>
<accession>A0A937JBP2</accession>